<feature type="region of interest" description="Disordered" evidence="1">
    <location>
        <begin position="2260"/>
        <end position="2318"/>
    </location>
</feature>
<dbReference type="EMBL" id="SJOL01006366">
    <property type="protein sequence ID" value="TGZ68436.1"/>
    <property type="molecule type" value="Genomic_DNA"/>
</dbReference>
<feature type="compositionally biased region" description="Polar residues" evidence="1">
    <location>
        <begin position="1806"/>
        <end position="1815"/>
    </location>
</feature>
<feature type="compositionally biased region" description="Polar residues" evidence="1">
    <location>
        <begin position="402"/>
        <end position="411"/>
    </location>
</feature>
<feature type="region of interest" description="Disordered" evidence="1">
    <location>
        <begin position="1986"/>
        <end position="2164"/>
    </location>
</feature>
<feature type="compositionally biased region" description="Basic and acidic residues" evidence="1">
    <location>
        <begin position="1839"/>
        <end position="1854"/>
    </location>
</feature>
<dbReference type="Proteomes" id="UP000308267">
    <property type="component" value="Unassembled WGS sequence"/>
</dbReference>
<feature type="compositionally biased region" description="Basic and acidic residues" evidence="1">
    <location>
        <begin position="982"/>
        <end position="993"/>
    </location>
</feature>
<accession>A0A4S2LXV1</accession>
<evidence type="ECO:0000313" key="2">
    <source>
        <dbReference type="EMBL" id="TGZ68436.1"/>
    </source>
</evidence>
<feature type="region of interest" description="Disordered" evidence="1">
    <location>
        <begin position="1806"/>
        <end position="1921"/>
    </location>
</feature>
<feature type="compositionally biased region" description="Basic and acidic residues" evidence="1">
    <location>
        <begin position="413"/>
        <end position="428"/>
    </location>
</feature>
<reference evidence="2 3" key="1">
    <citation type="journal article" date="2019" name="BMC Genomics">
        <title>New insights from Opisthorchis felineus genome: update on genomics of the epidemiologically important liver flukes.</title>
        <authorList>
            <person name="Ershov N.I."/>
            <person name="Mordvinov V.A."/>
            <person name="Prokhortchouk E.B."/>
            <person name="Pakharukova M.Y."/>
            <person name="Gunbin K.V."/>
            <person name="Ustyantsev K."/>
            <person name="Genaev M.A."/>
            <person name="Blinov A.G."/>
            <person name="Mazur A."/>
            <person name="Boulygina E."/>
            <person name="Tsygankova S."/>
            <person name="Khrameeva E."/>
            <person name="Chekanov N."/>
            <person name="Fan G."/>
            <person name="Xiao A."/>
            <person name="Zhang H."/>
            <person name="Xu X."/>
            <person name="Yang H."/>
            <person name="Solovyev V."/>
            <person name="Lee S.M."/>
            <person name="Liu X."/>
            <person name="Afonnikov D.A."/>
            <person name="Skryabin K.G."/>
        </authorList>
    </citation>
    <scope>NUCLEOTIDE SEQUENCE [LARGE SCALE GENOMIC DNA]</scope>
    <source>
        <strain evidence="2">AK-0245</strain>
        <tissue evidence="2">Whole organism</tissue>
    </source>
</reference>
<feature type="compositionally biased region" description="Basic residues" evidence="1">
    <location>
        <begin position="1759"/>
        <end position="1769"/>
    </location>
</feature>
<feature type="compositionally biased region" description="Polar residues" evidence="1">
    <location>
        <begin position="1855"/>
        <end position="1866"/>
    </location>
</feature>
<feature type="compositionally biased region" description="Polar residues" evidence="1">
    <location>
        <begin position="1373"/>
        <end position="1385"/>
    </location>
</feature>
<feature type="region of interest" description="Disordered" evidence="1">
    <location>
        <begin position="2422"/>
        <end position="2475"/>
    </location>
</feature>
<feature type="compositionally biased region" description="Polar residues" evidence="1">
    <location>
        <begin position="1345"/>
        <end position="1358"/>
    </location>
</feature>
<evidence type="ECO:0000256" key="1">
    <source>
        <dbReference type="SAM" id="MobiDB-lite"/>
    </source>
</evidence>
<feature type="compositionally biased region" description="Polar residues" evidence="1">
    <location>
        <begin position="2280"/>
        <end position="2291"/>
    </location>
</feature>
<feature type="region of interest" description="Disordered" evidence="1">
    <location>
        <begin position="462"/>
        <end position="487"/>
    </location>
</feature>
<feature type="region of interest" description="Disordered" evidence="1">
    <location>
        <begin position="617"/>
        <end position="646"/>
    </location>
</feature>
<feature type="compositionally biased region" description="Polar residues" evidence="1">
    <location>
        <begin position="2137"/>
        <end position="2150"/>
    </location>
</feature>
<feature type="region of interest" description="Disordered" evidence="1">
    <location>
        <begin position="1609"/>
        <end position="1642"/>
    </location>
</feature>
<feature type="region of interest" description="Disordered" evidence="1">
    <location>
        <begin position="811"/>
        <end position="843"/>
    </location>
</feature>
<feature type="compositionally biased region" description="Polar residues" evidence="1">
    <location>
        <begin position="2442"/>
        <end position="2453"/>
    </location>
</feature>
<dbReference type="EMBL" id="SJOL01006366">
    <property type="protein sequence ID" value="TGZ68435.1"/>
    <property type="molecule type" value="Genomic_DNA"/>
</dbReference>
<feature type="compositionally biased region" description="Basic and acidic residues" evidence="1">
    <location>
        <begin position="1510"/>
        <end position="1520"/>
    </location>
</feature>
<feature type="compositionally biased region" description="Polar residues" evidence="1">
    <location>
        <begin position="351"/>
        <end position="364"/>
    </location>
</feature>
<gene>
    <name evidence="2" type="ORF">CRM22_004266</name>
</gene>
<name>A0A4S2LXV1_OPIFE</name>
<feature type="region of interest" description="Disordered" evidence="1">
    <location>
        <begin position="1230"/>
        <end position="1316"/>
    </location>
</feature>
<feature type="compositionally biased region" description="Basic and acidic residues" evidence="1">
    <location>
        <begin position="1296"/>
        <end position="1316"/>
    </location>
</feature>
<feature type="region of interest" description="Disordered" evidence="1">
    <location>
        <begin position="1736"/>
        <end position="1776"/>
    </location>
</feature>
<dbReference type="OrthoDB" id="6300667at2759"/>
<feature type="region of interest" description="Disordered" evidence="1">
    <location>
        <begin position="243"/>
        <end position="265"/>
    </location>
</feature>
<feature type="compositionally biased region" description="Basic and acidic residues" evidence="1">
    <location>
        <begin position="2042"/>
        <end position="2109"/>
    </location>
</feature>
<feature type="region of interest" description="Disordered" evidence="1">
    <location>
        <begin position="968"/>
        <end position="993"/>
    </location>
</feature>
<feature type="region of interest" description="Disordered" evidence="1">
    <location>
        <begin position="1332"/>
        <end position="1400"/>
    </location>
</feature>
<feature type="compositionally biased region" description="Basic and acidic residues" evidence="1">
    <location>
        <begin position="2020"/>
        <end position="2033"/>
    </location>
</feature>
<feature type="compositionally biased region" description="Basic and acidic residues" evidence="1">
    <location>
        <begin position="617"/>
        <end position="630"/>
    </location>
</feature>
<protein>
    <submittedName>
        <fullName evidence="2">Uncharacterized protein</fullName>
    </submittedName>
</protein>
<feature type="compositionally biased region" description="Polar residues" evidence="1">
    <location>
        <begin position="243"/>
        <end position="254"/>
    </location>
</feature>
<feature type="region of interest" description="Disordered" evidence="1">
    <location>
        <begin position="1510"/>
        <end position="1546"/>
    </location>
</feature>
<organism evidence="2 3">
    <name type="scientific">Opisthorchis felineus</name>
    <dbReference type="NCBI Taxonomy" id="147828"/>
    <lineage>
        <taxon>Eukaryota</taxon>
        <taxon>Metazoa</taxon>
        <taxon>Spiralia</taxon>
        <taxon>Lophotrochozoa</taxon>
        <taxon>Platyhelminthes</taxon>
        <taxon>Trematoda</taxon>
        <taxon>Digenea</taxon>
        <taxon>Opisthorchiida</taxon>
        <taxon>Opisthorchiata</taxon>
        <taxon>Opisthorchiidae</taxon>
        <taxon>Opisthorchis</taxon>
    </lineage>
</organism>
<feature type="compositionally biased region" description="Basic and acidic residues" evidence="1">
    <location>
        <begin position="298"/>
        <end position="315"/>
    </location>
</feature>
<sequence>MTCRHFVGSSPCTGHDLLTDGHAQIAIDPDAMAQISKHSQSNVDQSKDTLSEENIQGLPDTDVIKLHRLIKNSLEIPNAPNVVHETDTWLQQVKYRVPGKSIAADAESSKARHETKFSCTHKELSQTAHVKPLNPHIRLLLTVGLTQRDILSWGSKIQGNKKGTFSKIFPKGLGSPKEGNKFCVIIDLNDYGAPELLSHNGFEEDQEEPGPQLLMESLQLPEALGRDDVPPIIYPELSCRNQSNSLSEQRGMTHTTDESQTKVSGPANAEGAIKMLEKFHVQSYSIPSSSRSLIKSSLRSELKAKPRSSMYEKRLLNHSVHKRTQNGSSQDQRVPSRLKNVRMTGKRVDQVSVNPPSQPNSTRVRSTHSAKHASLSTAHPTLRSSLAFLVDRRPKIPKSKRNTSSEISLASSLRERHSDDAVHRKETSTKGNYVGKGSGQHLAVPKLPGEVLDIFLNEESSRASPATGPWRRDQSHPRKQHEKSEFRSPLKPFNLYKIRSESDVSKFQGNISVAQWVKYNKACTPKSQVIARRDSRLRHVNKDHVRSQSYQFDRSSEQIEHAVQDRYDTHINLPSTSACHLESASFQDGIFLELGCISIRKTKEHFRESAQEAHVLQDVKQEDFRPRGRDPNQLLLDGQHQTSSKQREELNILAAPTVDECREVCVPGARIPHGYAVSLSKDNSLHKTCLNMQRMNFVFEEGGTSRTDDANRTQNSGKAERIWSRTMHRSKHLRSTTTDLTLQLSLHNSQPSSRLHHVNTIKLSTVELKRDMTTHGRSTSNWIERRKALKTPGAYSTRQSAIKPKVNQVQKVSQTHRKRTGETKPTNSRRHTEYFQRHSSSHQMKLASTDHQLRLQRVTQYMQPKTQLADLWQSLSEKPALGKPQDELIQPKLVPLKQVECSLPYANRTLYGDSHTPTSIFRLLRKSRSQPLRRSSQPTAQELDGRVPLYEIRADADNSVYHTVAAERERDTNTNVKSQQDIPKRSESVRSMDDDFRLQSTRHSGKRICPVVSNQETRIRARPWRSSSDEHLLPRHSEYKLFNRSFDSKTIPIQSGRYSKSSTQEVLGNPSVQQRLRYPSNRKKEGASLSLAPGVYETDQVHRPLLEISCNSDVFSPQVDALPETHFRQDDKQHRDLEKTEHINLTRDSDSTESSIRMHKLVDPASPSSPIFVAQKQPELTGELSVIEYSFRQCLDFNNQQSEKPQNYQSSSEPEMGETAMEYVDRPASMKSFHPNESRSSKVSHLSLISTRDMSEDRPSSLVRTFRKNSDRSTSTTSGLSSIGDRLRSVQQSLDRPLEENRRDSKETVLSSEKRSELIQLERTSLHYWVPGEPSGVHKHHAESATGSSVRSARQSSELKPPVSRLERRDQSVDQQVVKSSTLNDRQVESAGSRGHSTHAKFHRISMQNDEVHYPNLEELEPAQTTTYPDQEVGLTAQQLHLPHSSQRQPEVQSYSARPSKLMHFGEMISMSTPQLATGNRVSKTSLKTVLASAASTSKIHNILDLQTESKTERISERDSNFGQEGKPKGRVSTSSHSKGNKVGSVDNSIKTAFGVRDRITKERYTTMRKNNQQRVYEVYGMPRIVGKRVNRDLKRQTLGEPHLVRRKLRSGSRWESEREGEDQSLANFGFRSQTPPKSDRRKRFFYSSVEQYSSPSQHSLLSDLSSTMLSRTNGKNTFEQRKADSVHALSPAFSTYSRLPIGRGKAYYRGSKNRGRTTYRVQHVLQNLRRVQQEKKRAQLAGRGRSTGSHRVNQRAGFRGRGRFSHRKSGSDIESYREYVKSDSISTEQYPSIAERSLISVQSPLSVDLSSTNLPKPRAKPRRLSEEKGRSGAQVHQTYEDRIGSDASKDRDSTNNPLKESNGITDEQDCKQKSHEIDEHSHGTRNRRSHQLRGSTMVKAQQVGKDQLVDHQQSSKHQEDTVVDHCVADLTLQDLELFSEQDSRTSGLKEHKYSPAERISVTSSARSITELSYGSLNLRPEYTSEHHVATAAGQKSSKHKTTKNLPPFIQRENTGQQRESSENREINKEISHENATVKAVNSKDKLEYPKPKPGRDSENQRIPSDKSEGSKRTHGETGGKDRTPSRERSRDKTSTGQHEKYQDQREDSSCLGQKGKPNAFPQSVTSETPLPDRITGQPTSSDARSTSPLPDNRLDDEVIATGQRSDAQVREIFIYYPEEQSRPLANSIESRLEEKPSQALLRLETATMITPSAGEQGVMGTLEDDMGVPISPYNIGQPAAHSPKHMVMGSFGGERVVSDSFRSTVPEDKSPRLADSVKPTASAQRVTSETPLPDRITGQPTSSDARSTSPLPDNRLDDEVIATGQRSDAQVREIFIYYPEEQSRPLANSIESRLEEKPSQALLRLETATMITPSAGEQGVMGTLEDDMGVPISPYNIGQPAAHSPKYMVMGSFGGERVVSDSFRSTVPEDKSPRLADSVKPTASAQRVTSETPLPDRITGQPTSSDARSTSPLPDNSVDRDLAFFSASWNVGKYSAYGFRVTSRFLDDICVQMVVNPQGISLCVFEITNLEDSADVMEEYEPTLFAENGPLVITDSDSSESISVSCGVVLLCQEGDPLVLREINEPVLGYIFEPSQRQMSDEGKSKSGVDRITSKNVVFSPRVFVDTPVIDSDSRVPGIQVRSTDPEKPVPSFLKHQIDSTELKQSPVYQSAPQDGKNVVLVPQKSVVPGTRFRTDELPNVSLSLSKLPHDRNRDTLYLPISEYNLLIEQMPNESRDLEKEPKASCHGLQDSSFISADADIFHACNIGSPTDVRANHGTDALYGLGADAQAPSVPLSLSNEHHSFRAEQINLSPSEVDGFEVPPHKHSGVETLRTGKILGGKRAVDQREMSNQVKPLTDLSCQATPPTNDQLKYPTSNIFIPSTGTIPSSMDPVSPDHTTNSPQALPSINNRSSQSIDGYLAFLCLPSACDLIFEQPKRESVYIIQFEPILLTPLFTVPALSDQLQLFVAYPFELQPVHLVSPFDLLYEVVPLATTYYGTTWRQETFGPQTIGKSMPSDFVLLDPPERASLVPEKVATANELEVDGSAGDPERDQAMDDQISLPVQKTSCATARHPQYSLSSCPLTPHHETLIGSLNNLPDSRAIDETSSIFEAIKGTSVVSHSKSRSVVQATSKQVSTSIFTIKPGPTENQKDLLSLTPADRLHSDISIVADVIREGHPSMGTDQNRRRNLHIDSVATGGSLLVTPRGYSVDFKLPLASSASCLLTPNTCCNRCDTQTVAACVLSDTTVQPVCCHPMASSTRDNASLGGKMESVAQRRRQPVCSFGRCPQWMCLGSGVHQHTSVTKAGKHQLDNLKHDRIEKATQSLVTLDATDRPSETLISGSGTKFPGDVIGSDVLVPVPSKQLTDVEDTKINITTVIQFGNHKHDPTGRLLNAPGCMACRGKCKRINCGSVQNDHGFQRCFQRCKPRSRSCHLSSCPLVRHREASSEMYMAAPVYELFKLNEPICPTAAMLTRKTACQSLTRRRHPECRRTFRFHCCPLADVPVTSELSGHRFSECRVKRLCCCCRGYGCDQRNCSGCGSRTTE</sequence>
<feature type="compositionally biased region" description="Polar residues" evidence="1">
    <location>
        <begin position="1241"/>
        <end position="1252"/>
    </location>
</feature>
<feature type="compositionally biased region" description="Low complexity" evidence="1">
    <location>
        <begin position="1272"/>
        <end position="1282"/>
    </location>
</feature>
<feature type="compositionally biased region" description="Basic and acidic residues" evidence="1">
    <location>
        <begin position="470"/>
        <end position="487"/>
    </location>
</feature>
<feature type="compositionally biased region" description="Polar residues" evidence="1">
    <location>
        <begin position="2461"/>
        <end position="2475"/>
    </location>
</feature>
<feature type="compositionally biased region" description="Polar residues" evidence="1">
    <location>
        <begin position="1625"/>
        <end position="1637"/>
    </location>
</feature>
<feature type="region of interest" description="Disordered" evidence="1">
    <location>
        <begin position="290"/>
        <end position="378"/>
    </location>
</feature>
<feature type="region of interest" description="Disordered" evidence="1">
    <location>
        <begin position="393"/>
        <end position="441"/>
    </location>
</feature>
<evidence type="ECO:0000313" key="3">
    <source>
        <dbReference type="Proteomes" id="UP000308267"/>
    </source>
</evidence>
<comment type="caution">
    <text evidence="2">The sequence shown here is derived from an EMBL/GenBank/DDBJ whole genome shotgun (WGS) entry which is preliminary data.</text>
</comment>
<proteinExistence type="predicted"/>
<keyword evidence="3" id="KW-1185">Reference proteome</keyword>
<feature type="compositionally biased region" description="Basic and acidic residues" evidence="1">
    <location>
        <begin position="1869"/>
        <end position="1883"/>
    </location>
</feature>
<feature type="compositionally biased region" description="Polar residues" evidence="1">
    <location>
        <begin position="2299"/>
        <end position="2312"/>
    </location>
</feature>